<protein>
    <submittedName>
        <fullName evidence="2">Uncharacterized protein</fullName>
    </submittedName>
</protein>
<keyword evidence="1" id="KW-0812">Transmembrane</keyword>
<accession>A0A839N9H7</accession>
<keyword evidence="1" id="KW-1133">Transmembrane helix</keyword>
<dbReference type="Proteomes" id="UP000559182">
    <property type="component" value="Unassembled WGS sequence"/>
</dbReference>
<dbReference type="EMBL" id="JACHVQ010000002">
    <property type="protein sequence ID" value="MBB2892644.1"/>
    <property type="molecule type" value="Genomic_DNA"/>
</dbReference>
<dbReference type="RefSeq" id="WP_183321065.1">
    <property type="nucleotide sequence ID" value="NZ_JACHVQ010000002.1"/>
</dbReference>
<feature type="transmembrane region" description="Helical" evidence="1">
    <location>
        <begin position="50"/>
        <end position="71"/>
    </location>
</feature>
<organism evidence="2 3">
    <name type="scientific">Flexivirga oryzae</name>
    <dbReference type="NCBI Taxonomy" id="1794944"/>
    <lineage>
        <taxon>Bacteria</taxon>
        <taxon>Bacillati</taxon>
        <taxon>Actinomycetota</taxon>
        <taxon>Actinomycetes</taxon>
        <taxon>Micrococcales</taxon>
        <taxon>Dermacoccaceae</taxon>
        <taxon>Flexivirga</taxon>
    </lineage>
</organism>
<gene>
    <name evidence="2" type="ORF">FHU39_002662</name>
</gene>
<name>A0A839N9H7_9MICO</name>
<reference evidence="2 3" key="1">
    <citation type="submission" date="2020-08" db="EMBL/GenBank/DDBJ databases">
        <title>Sequencing the genomes of 1000 actinobacteria strains.</title>
        <authorList>
            <person name="Klenk H.-P."/>
        </authorList>
    </citation>
    <scope>NUCLEOTIDE SEQUENCE [LARGE SCALE GENOMIC DNA]</scope>
    <source>
        <strain evidence="2 3">DSM 105369</strain>
    </source>
</reference>
<keyword evidence="1" id="KW-0472">Membrane</keyword>
<keyword evidence="3" id="KW-1185">Reference proteome</keyword>
<sequence>MTHLNPTLLFVCATIGGLSMAVSPYSEGGAMVMGFSPEDQQDAMYRKELLVGLPVMGGSALVASLLLTLVFH</sequence>
<evidence type="ECO:0000256" key="1">
    <source>
        <dbReference type="SAM" id="Phobius"/>
    </source>
</evidence>
<dbReference type="AlphaFoldDB" id="A0A839N9H7"/>
<evidence type="ECO:0000313" key="2">
    <source>
        <dbReference type="EMBL" id="MBB2892644.1"/>
    </source>
</evidence>
<evidence type="ECO:0000313" key="3">
    <source>
        <dbReference type="Proteomes" id="UP000559182"/>
    </source>
</evidence>
<proteinExistence type="predicted"/>
<comment type="caution">
    <text evidence="2">The sequence shown here is derived from an EMBL/GenBank/DDBJ whole genome shotgun (WGS) entry which is preliminary data.</text>
</comment>